<evidence type="ECO:0000256" key="3">
    <source>
        <dbReference type="ARBA" id="ARBA00023002"/>
    </source>
</evidence>
<evidence type="ECO:0000256" key="1">
    <source>
        <dbReference type="ARBA" id="ARBA00005010"/>
    </source>
</evidence>
<comment type="caution">
    <text evidence="7">The sequence shown here is derived from an EMBL/GenBank/DDBJ whole genome shotgun (WGS) entry which is preliminary data.</text>
</comment>
<dbReference type="PANTHER" id="PTHR35330:SF1">
    <property type="entry name" value="SIROHEME BIOSYNTHESIS PROTEIN MET8"/>
    <property type="match status" value="1"/>
</dbReference>
<proteinExistence type="predicted"/>
<dbReference type="SUPFAM" id="SSF51735">
    <property type="entry name" value="NAD(P)-binding Rossmann-fold domains"/>
    <property type="match status" value="1"/>
</dbReference>
<keyword evidence="8" id="KW-1185">Reference proteome</keyword>
<keyword evidence="5" id="KW-0627">Porphyrin biosynthesis</keyword>
<dbReference type="Gene3D" id="3.30.160.110">
    <property type="entry name" value="Siroheme synthase, domain 2"/>
    <property type="match status" value="1"/>
</dbReference>
<sequence length="259" mass="26719">MSLPALPLFHRIAGQPVIVLGHGEAAQAKRRLVERAGGQVIEDLAHGIDIGARLAFIAHDNPEACSADALRARGAGLLVNVVDRPALCDFTTPSLVDRSPVVVAVGTAGASAGLAKHVRLRLERALPQGLGALADALYAAREALRARFPDGADRRRALDTALGEGGALDPMVAHGADAVALWLDGAADVAPAHHVIALRSADPEDLTLREARLLGMADAVVADPAIPGAILARARADAQRLPPGAPLPDGLTVELRLPA</sequence>
<accession>A0ABV7V713</accession>
<dbReference type="SUPFAM" id="SSF75615">
    <property type="entry name" value="Siroheme synthase middle domains-like"/>
    <property type="match status" value="1"/>
</dbReference>
<evidence type="ECO:0000313" key="7">
    <source>
        <dbReference type="EMBL" id="MFC3672772.1"/>
    </source>
</evidence>
<comment type="pathway">
    <text evidence="1">Porphyrin-containing compound metabolism; siroheme biosynthesis; sirohydrochlorin from precorrin-2: step 1/1.</text>
</comment>
<evidence type="ECO:0000313" key="8">
    <source>
        <dbReference type="Proteomes" id="UP001595683"/>
    </source>
</evidence>
<dbReference type="PANTHER" id="PTHR35330">
    <property type="entry name" value="SIROHEME BIOSYNTHESIS PROTEIN MET8"/>
    <property type="match status" value="1"/>
</dbReference>
<evidence type="ECO:0000256" key="5">
    <source>
        <dbReference type="ARBA" id="ARBA00023244"/>
    </source>
</evidence>
<organism evidence="7 8">
    <name type="scientific">Novosphingobium pokkalii</name>
    <dbReference type="NCBI Taxonomy" id="1770194"/>
    <lineage>
        <taxon>Bacteria</taxon>
        <taxon>Pseudomonadati</taxon>
        <taxon>Pseudomonadota</taxon>
        <taxon>Alphaproteobacteria</taxon>
        <taxon>Sphingomonadales</taxon>
        <taxon>Sphingomonadaceae</taxon>
        <taxon>Novosphingobium</taxon>
    </lineage>
</organism>
<dbReference type="InterPro" id="IPR036291">
    <property type="entry name" value="NAD(P)-bd_dom_sf"/>
</dbReference>
<dbReference type="InterPro" id="IPR006367">
    <property type="entry name" value="Sirohaem_synthase_N"/>
</dbReference>
<dbReference type="InterPro" id="IPR028161">
    <property type="entry name" value="Met8-like"/>
</dbReference>
<keyword evidence="4" id="KW-0520">NAD</keyword>
<dbReference type="EC" id="1.3.1.76" evidence="2"/>
<dbReference type="NCBIfam" id="TIGR01470">
    <property type="entry name" value="cysG_Nterm"/>
    <property type="match status" value="1"/>
</dbReference>
<protein>
    <recommendedName>
        <fullName evidence="2">precorrin-2 dehydrogenase</fullName>
        <ecNumber evidence="2">1.3.1.76</ecNumber>
    </recommendedName>
</protein>
<keyword evidence="3" id="KW-0560">Oxidoreductase</keyword>
<dbReference type="Pfam" id="PF13241">
    <property type="entry name" value="NAD_binding_7"/>
    <property type="match status" value="1"/>
</dbReference>
<dbReference type="RefSeq" id="WP_191325522.1">
    <property type="nucleotide sequence ID" value="NZ_BMZP01000018.1"/>
</dbReference>
<name>A0ABV7V713_9SPHN</name>
<evidence type="ECO:0000256" key="6">
    <source>
        <dbReference type="ARBA" id="ARBA00047561"/>
    </source>
</evidence>
<evidence type="ECO:0000256" key="4">
    <source>
        <dbReference type="ARBA" id="ARBA00023027"/>
    </source>
</evidence>
<evidence type="ECO:0000256" key="2">
    <source>
        <dbReference type="ARBA" id="ARBA00012400"/>
    </source>
</evidence>
<gene>
    <name evidence="7" type="ORF">ACFOOT_15225</name>
</gene>
<dbReference type="EMBL" id="JBHRYE010000024">
    <property type="protein sequence ID" value="MFC3672772.1"/>
    <property type="molecule type" value="Genomic_DNA"/>
</dbReference>
<comment type="catalytic activity">
    <reaction evidence="6">
        <text>precorrin-2 + NAD(+) = sirohydrochlorin + NADH + 2 H(+)</text>
        <dbReference type="Rhea" id="RHEA:15613"/>
        <dbReference type="ChEBI" id="CHEBI:15378"/>
        <dbReference type="ChEBI" id="CHEBI:57540"/>
        <dbReference type="ChEBI" id="CHEBI:57945"/>
        <dbReference type="ChEBI" id="CHEBI:58351"/>
        <dbReference type="ChEBI" id="CHEBI:58827"/>
        <dbReference type="EC" id="1.3.1.76"/>
    </reaction>
</comment>
<dbReference type="Proteomes" id="UP001595683">
    <property type="component" value="Unassembled WGS sequence"/>
</dbReference>
<reference evidence="8" key="1">
    <citation type="journal article" date="2019" name="Int. J. Syst. Evol. Microbiol.">
        <title>The Global Catalogue of Microorganisms (GCM) 10K type strain sequencing project: providing services to taxonomists for standard genome sequencing and annotation.</title>
        <authorList>
            <consortium name="The Broad Institute Genomics Platform"/>
            <consortium name="The Broad Institute Genome Sequencing Center for Infectious Disease"/>
            <person name="Wu L."/>
            <person name="Ma J."/>
        </authorList>
    </citation>
    <scope>NUCLEOTIDE SEQUENCE [LARGE SCALE GENOMIC DNA]</scope>
    <source>
        <strain evidence="8">KCTC 42224</strain>
    </source>
</reference>